<protein>
    <submittedName>
        <fullName evidence="2">Uncharacterized protein</fullName>
    </submittedName>
</protein>
<dbReference type="HOGENOM" id="CLU_3007888_0_0_11"/>
<feature type="region of interest" description="Disordered" evidence="1">
    <location>
        <begin position="1"/>
        <end position="32"/>
    </location>
</feature>
<name>H6N322_GORPV</name>
<dbReference type="KEGG" id="gpo:GPOL_c50070"/>
<dbReference type="AlphaFoldDB" id="H6N322"/>
<evidence type="ECO:0000256" key="1">
    <source>
        <dbReference type="SAM" id="MobiDB-lite"/>
    </source>
</evidence>
<dbReference type="Proteomes" id="UP000009154">
    <property type="component" value="Chromosome"/>
</dbReference>
<reference evidence="2 3" key="1">
    <citation type="journal article" date="2012" name="Appl. Environ. Microbiol.">
        <title>Involvement of two latex-clearing proteins during rubber degradation and insights into the subsequent degradation pathway revealed by the genome sequence of Gordonia polyisoprenivorans strain VH2.</title>
        <authorList>
            <person name="Hiessl S."/>
            <person name="Schuldes J."/>
            <person name="Thurmer A."/>
            <person name="Halbsguth T."/>
            <person name="Broker D."/>
            <person name="Angelov A."/>
            <person name="Liebl W."/>
            <person name="Daniel R."/>
            <person name="Steinbuchel A."/>
        </authorList>
    </citation>
    <scope>NUCLEOTIDE SEQUENCE [LARGE SCALE GENOMIC DNA]</scope>
    <source>
        <strain evidence="3">DSM 44266 / VH2</strain>
    </source>
</reference>
<dbReference type="EMBL" id="CP003119">
    <property type="protein sequence ID" value="AFA76001.1"/>
    <property type="molecule type" value="Genomic_DNA"/>
</dbReference>
<proteinExistence type="predicted"/>
<keyword evidence="3" id="KW-1185">Reference proteome</keyword>
<sequence length="56" mass="5862">MELRIQPRFRSTPALPATPTTTPPTLPTDTMRLTRPGLCGLAPTRADVGGDVCGVG</sequence>
<organism evidence="2 3">
    <name type="scientific">Gordonia polyisoprenivorans (strain DSM 44266 / VH2)</name>
    <dbReference type="NCBI Taxonomy" id="1112204"/>
    <lineage>
        <taxon>Bacteria</taxon>
        <taxon>Bacillati</taxon>
        <taxon>Actinomycetota</taxon>
        <taxon>Actinomycetes</taxon>
        <taxon>Mycobacteriales</taxon>
        <taxon>Gordoniaceae</taxon>
        <taxon>Gordonia</taxon>
    </lineage>
</organism>
<accession>H6N322</accession>
<evidence type="ECO:0000313" key="3">
    <source>
        <dbReference type="Proteomes" id="UP000009154"/>
    </source>
</evidence>
<evidence type="ECO:0000313" key="2">
    <source>
        <dbReference type="EMBL" id="AFA76001.1"/>
    </source>
</evidence>
<gene>
    <name evidence="2" type="ordered locus">GPOL_c50070</name>
</gene>